<dbReference type="EMBL" id="BARU01019503">
    <property type="protein sequence ID" value="GAH53498.1"/>
    <property type="molecule type" value="Genomic_DNA"/>
</dbReference>
<gene>
    <name evidence="1" type="ORF">S03H2_32116</name>
</gene>
<sequence>GVRLRPRSVIRAFENDLNALENYMYAVVLNPQVFASLQKKYGIPKQALEEIVETAKDHIEAVKLTKPWSEKSVSEKPAGITAHVNVIRI</sequence>
<comment type="caution">
    <text evidence="1">The sequence shown here is derived from an EMBL/GenBank/DDBJ whole genome shotgun (WGS) entry which is preliminary data.</text>
</comment>
<feature type="non-terminal residue" evidence="1">
    <location>
        <position position="1"/>
    </location>
</feature>
<dbReference type="AlphaFoldDB" id="X1I7G9"/>
<evidence type="ECO:0000313" key="1">
    <source>
        <dbReference type="EMBL" id="GAH53498.1"/>
    </source>
</evidence>
<reference evidence="1" key="1">
    <citation type="journal article" date="2014" name="Front. Microbiol.">
        <title>High frequency of phylogenetically diverse reductive dehalogenase-homologous genes in deep subseafloor sedimentary metagenomes.</title>
        <authorList>
            <person name="Kawai M."/>
            <person name="Futagami T."/>
            <person name="Toyoda A."/>
            <person name="Takaki Y."/>
            <person name="Nishi S."/>
            <person name="Hori S."/>
            <person name="Arai W."/>
            <person name="Tsubouchi T."/>
            <person name="Morono Y."/>
            <person name="Uchiyama I."/>
            <person name="Ito T."/>
            <person name="Fujiyama A."/>
            <person name="Inagaki F."/>
            <person name="Takami H."/>
        </authorList>
    </citation>
    <scope>NUCLEOTIDE SEQUENCE</scope>
    <source>
        <strain evidence="1">Expedition CK06-06</strain>
    </source>
</reference>
<accession>X1I7G9</accession>
<organism evidence="1">
    <name type="scientific">marine sediment metagenome</name>
    <dbReference type="NCBI Taxonomy" id="412755"/>
    <lineage>
        <taxon>unclassified sequences</taxon>
        <taxon>metagenomes</taxon>
        <taxon>ecological metagenomes</taxon>
    </lineage>
</organism>
<proteinExistence type="predicted"/>
<protein>
    <submittedName>
        <fullName evidence="1">Uncharacterized protein</fullName>
    </submittedName>
</protein>
<name>X1I7G9_9ZZZZ</name>